<dbReference type="OrthoDB" id="367221at2759"/>
<feature type="domain" description="THUMP" evidence="3">
    <location>
        <begin position="188"/>
        <end position="303"/>
    </location>
</feature>
<proteinExistence type="predicted"/>
<evidence type="ECO:0000313" key="5">
    <source>
        <dbReference type="Proteomes" id="UP000007796"/>
    </source>
</evidence>
<keyword evidence="5" id="KW-1185">Reference proteome</keyword>
<dbReference type="GeneID" id="25974833"/>
<feature type="region of interest" description="Disordered" evidence="2">
    <location>
        <begin position="325"/>
        <end position="354"/>
    </location>
</feature>
<dbReference type="AlphaFoldDB" id="F0XNG8"/>
<evidence type="ECO:0000313" key="4">
    <source>
        <dbReference type="EMBL" id="EFX00822.1"/>
    </source>
</evidence>
<dbReference type="GO" id="GO:0006400">
    <property type="term" value="P:tRNA modification"/>
    <property type="evidence" value="ECO:0007669"/>
    <property type="project" value="InterPro"/>
</dbReference>
<dbReference type="CDD" id="cd11717">
    <property type="entry name" value="THUMP_THUMPD1_like"/>
    <property type="match status" value="1"/>
</dbReference>
<dbReference type="EMBL" id="GL629795">
    <property type="protein sequence ID" value="EFX00822.1"/>
    <property type="molecule type" value="Genomic_DNA"/>
</dbReference>
<feature type="compositionally biased region" description="Acidic residues" evidence="2">
    <location>
        <begin position="109"/>
        <end position="119"/>
    </location>
</feature>
<reference evidence="4 5" key="1">
    <citation type="journal article" date="2011" name="Proc. Natl. Acad. Sci. U.S.A.">
        <title>Genome and transcriptome analyses of the mountain pine beetle-fungal symbiont Grosmannia clavigera, a lodgepole pine pathogen.</title>
        <authorList>
            <person name="DiGuistini S."/>
            <person name="Wang Y."/>
            <person name="Liao N.Y."/>
            <person name="Taylor G."/>
            <person name="Tanguay P."/>
            <person name="Feau N."/>
            <person name="Henrissat B."/>
            <person name="Chan S.K."/>
            <person name="Hesse-Orce U."/>
            <person name="Alamouti S.M."/>
            <person name="Tsui C.K.M."/>
            <person name="Docking R.T."/>
            <person name="Levasseur A."/>
            <person name="Haridas S."/>
            <person name="Robertson G."/>
            <person name="Birol I."/>
            <person name="Holt R.A."/>
            <person name="Marra M.A."/>
            <person name="Hamelin R.C."/>
            <person name="Hirst M."/>
            <person name="Jones S.J.M."/>
            <person name="Bohlmann J."/>
            <person name="Breuil C."/>
        </authorList>
    </citation>
    <scope>NUCLEOTIDE SEQUENCE [LARGE SCALE GENOMIC DNA]</scope>
    <source>
        <strain evidence="5">kw1407 / UAMH 11150</strain>
    </source>
</reference>
<evidence type="ECO:0000256" key="1">
    <source>
        <dbReference type="PROSITE-ProRule" id="PRU00529"/>
    </source>
</evidence>
<dbReference type="InterPro" id="IPR040183">
    <property type="entry name" value="THUMPD1-like"/>
</dbReference>
<dbReference type="Proteomes" id="UP000007796">
    <property type="component" value="Unassembled WGS sequence"/>
</dbReference>
<dbReference type="PANTHER" id="PTHR13452">
    <property type="entry name" value="THUMP DOMAIN CONTAINING PROTEIN 1-RELATED"/>
    <property type="match status" value="1"/>
</dbReference>
<accession>F0XNG8</accession>
<dbReference type="Gene3D" id="3.30.2300.10">
    <property type="entry name" value="THUMP superfamily"/>
    <property type="match status" value="1"/>
</dbReference>
<dbReference type="GO" id="GO:0003723">
    <property type="term" value="F:RNA binding"/>
    <property type="evidence" value="ECO:0007669"/>
    <property type="project" value="UniProtKB-UniRule"/>
</dbReference>
<name>F0XNG8_GROCL</name>
<dbReference type="HOGENOM" id="CLU_039352_2_0_1"/>
<dbReference type="PROSITE" id="PS51165">
    <property type="entry name" value="THUMP"/>
    <property type="match status" value="1"/>
</dbReference>
<dbReference type="Pfam" id="PF02926">
    <property type="entry name" value="THUMP"/>
    <property type="match status" value="1"/>
</dbReference>
<organism evidence="5">
    <name type="scientific">Grosmannia clavigera (strain kw1407 / UAMH 11150)</name>
    <name type="common">Blue stain fungus</name>
    <name type="synonym">Graphiocladiella clavigera</name>
    <dbReference type="NCBI Taxonomy" id="655863"/>
    <lineage>
        <taxon>Eukaryota</taxon>
        <taxon>Fungi</taxon>
        <taxon>Dikarya</taxon>
        <taxon>Ascomycota</taxon>
        <taxon>Pezizomycotina</taxon>
        <taxon>Sordariomycetes</taxon>
        <taxon>Sordariomycetidae</taxon>
        <taxon>Ophiostomatales</taxon>
        <taxon>Ophiostomataceae</taxon>
        <taxon>Leptographium</taxon>
    </lineage>
</organism>
<protein>
    <submittedName>
        <fullName evidence="4">Thump domain containing protein</fullName>
    </submittedName>
</protein>
<dbReference type="STRING" id="655863.F0XNG8"/>
<dbReference type="eggNOG" id="KOG3943">
    <property type="taxonomic scope" value="Eukaryota"/>
</dbReference>
<dbReference type="FunCoup" id="F0XNG8">
    <property type="interactions" value="781"/>
</dbReference>
<feature type="region of interest" description="Disordered" evidence="2">
    <location>
        <begin position="1"/>
        <end position="47"/>
    </location>
</feature>
<dbReference type="SMART" id="SM00981">
    <property type="entry name" value="THUMP"/>
    <property type="match status" value="1"/>
</dbReference>
<dbReference type="FunFam" id="3.30.2300.10:FF:000001">
    <property type="entry name" value="THUMP domain-containing protein 1"/>
    <property type="match status" value="1"/>
</dbReference>
<dbReference type="PANTHER" id="PTHR13452:SF10">
    <property type="entry name" value="THUMP DOMAIN-CONTAINING PROTEIN 1"/>
    <property type="match status" value="1"/>
</dbReference>
<evidence type="ECO:0000259" key="3">
    <source>
        <dbReference type="PROSITE" id="PS51165"/>
    </source>
</evidence>
<dbReference type="RefSeq" id="XP_014170304.1">
    <property type="nucleotide sequence ID" value="XM_014314829.1"/>
</dbReference>
<evidence type="ECO:0000256" key="2">
    <source>
        <dbReference type="SAM" id="MobiDB-lite"/>
    </source>
</evidence>
<dbReference type="InParanoid" id="F0XNG8"/>
<gene>
    <name evidence="4" type="ORF">CMQ_1903</name>
</gene>
<dbReference type="InterPro" id="IPR004114">
    <property type="entry name" value="THUMP_dom"/>
</dbReference>
<feature type="compositionally biased region" description="Basic and acidic residues" evidence="2">
    <location>
        <begin position="335"/>
        <end position="347"/>
    </location>
</feature>
<dbReference type="SUPFAM" id="SSF143437">
    <property type="entry name" value="THUMP domain-like"/>
    <property type="match status" value="1"/>
</dbReference>
<feature type="region of interest" description="Disordered" evidence="2">
    <location>
        <begin position="89"/>
        <end position="119"/>
    </location>
</feature>
<sequence length="354" mass="38691">MDADSSKRKGPPSGTSRNFKRKKSGNDGKWKTPHQARVKPLNIQRGNVEPGDVGVWVTCARGMEGKAARELQLLFDEYAEKLYGIQPPDDAWSAAASGPDPEGDGSAGGEEEPVEEDIESLVQREIASLKSNASSPSRIFTPVRLNVECLLFTKTRAPIVPVELAYRICRDAKQDAAASDDSRVVRTTKYLNRLTPITASGRSNEKGVEEVARNVLPQWFKMCTSQGGDDAAKDTVVDAEAKPAYSFAIRLSSRHHNQLKRDGVIRQIASLIDEGHHKVDLNKPDKVILVEIFKTTLGMSVVDGDWAELKKYNLSEIYNLPLKGKQPAKVGADAPETKPEAEGEKDAAAPLCDT</sequence>
<keyword evidence="1" id="KW-0694">RNA-binding</keyword>